<comment type="miscellaneous">
    <text evidence="16">This enzyme catalyzes only one turnover and therefore is not strictly catalytic. According to one definition, an enzyme is a biocatalyst that acts repeatedly and over many reaction cycles.</text>
</comment>
<dbReference type="PANTHER" id="PTHR30002">
    <property type="entry name" value="EPOXYQUEUOSINE REDUCTASE"/>
    <property type="match status" value="1"/>
</dbReference>
<dbReference type="Pfam" id="PF02870">
    <property type="entry name" value="Methyltransf_1N"/>
    <property type="match status" value="1"/>
</dbReference>
<dbReference type="EC" id="2.1.1.63" evidence="16"/>
<evidence type="ECO:0000256" key="7">
    <source>
        <dbReference type="ARBA" id="ARBA00022694"/>
    </source>
</evidence>
<comment type="catalytic activity">
    <reaction evidence="15 16">
        <text>a 6-O-methyl-2'-deoxyguanosine in DNA + L-cysteinyl-[protein] = S-methyl-L-cysteinyl-[protein] + a 2'-deoxyguanosine in DNA</text>
        <dbReference type="Rhea" id="RHEA:24000"/>
        <dbReference type="Rhea" id="RHEA-COMP:10131"/>
        <dbReference type="Rhea" id="RHEA-COMP:10132"/>
        <dbReference type="Rhea" id="RHEA-COMP:11367"/>
        <dbReference type="Rhea" id="RHEA-COMP:11368"/>
        <dbReference type="ChEBI" id="CHEBI:29950"/>
        <dbReference type="ChEBI" id="CHEBI:82612"/>
        <dbReference type="ChEBI" id="CHEBI:85445"/>
        <dbReference type="ChEBI" id="CHEBI:85448"/>
        <dbReference type="EC" id="2.1.1.63"/>
    </reaction>
</comment>
<dbReference type="GO" id="GO:0046872">
    <property type="term" value="F:metal ion binding"/>
    <property type="evidence" value="ECO:0007669"/>
    <property type="project" value="UniProtKB-KW"/>
</dbReference>
<dbReference type="SUPFAM" id="SSF54862">
    <property type="entry name" value="4Fe-4S ferredoxins"/>
    <property type="match status" value="1"/>
</dbReference>
<accession>A0A100VSJ2</accession>
<dbReference type="Proteomes" id="UP000069697">
    <property type="component" value="Unassembled WGS sequence"/>
</dbReference>
<dbReference type="GO" id="GO:0051539">
    <property type="term" value="F:4 iron, 4 sulfur cluster binding"/>
    <property type="evidence" value="ECO:0007669"/>
    <property type="project" value="UniProtKB-KW"/>
</dbReference>
<dbReference type="PROSITE" id="PS51379">
    <property type="entry name" value="4FE4S_FER_2"/>
    <property type="match status" value="1"/>
</dbReference>
<dbReference type="GO" id="GO:0005737">
    <property type="term" value="C:cytoplasm"/>
    <property type="evidence" value="ECO:0007669"/>
    <property type="project" value="UniProtKB-SubCell"/>
</dbReference>
<dbReference type="InterPro" id="IPR004155">
    <property type="entry name" value="PBS_lyase_HEAT"/>
</dbReference>
<evidence type="ECO:0000256" key="6">
    <source>
        <dbReference type="ARBA" id="ARBA00022679"/>
    </source>
</evidence>
<dbReference type="InterPro" id="IPR017896">
    <property type="entry name" value="4Fe4S_Fe-S-bd"/>
</dbReference>
<dbReference type="InterPro" id="IPR011989">
    <property type="entry name" value="ARM-like"/>
</dbReference>
<sequence>MTSVQTGAAHAASVWEKLKQEIKAAGPGLGIDDIGFASAEPFVTLKSILEQHRAKGYESGFEEPDLEKRVRPELKDGEPASLIAIAVAYPSKMVNPPKSEPGAYRGIFARSAWGQDYHQVLRTAMDKLVNFIKERVPEAMIESMVDTGALVDRAVSQRAGIGFSAKNCAIISPKFGSWIFLGELVTNIPFQPDTPVTEDCGECTKCIDACPTGALVGPGQLNSQRCISFVTQTKGFVDEEFMLKIGNRLYGCDTCQIVCPKNRGKNWDHHPEFHPDPEIVKPLLLPLLDIGNREFKERFGQSSAAWRGKKPIQRNAVIALGNFKDKSAVPKLTEVLKRDPRPELRGTAAWALSRIGGEDAMRAIGEAAANEQDGNVLSMLQKAEERLSSSETLPKQPQAGQVNEKQPEEQKNNEHNSLQALQQDLKMEAANEPGNEQSGQSVKPEAAAWKPSAVTGLHGKPVYYDEVLTPIGTLTLCATDEGLCHIDFGAFHVREAHLQQWARTWIGEYRYEKNEEKLSEAAKQLQQYFAGERKTFDLQLDRLGTPFQLQVWQVLSDISYGEASSHQQVAEIIGRPKAVRAVLDAISKNPIPIIIPCHRISGKDGTLVGYVGGLQTKEQLLALEQQS</sequence>
<gene>
    <name evidence="19" type="ORF">PAHA3_5389</name>
</gene>
<keyword evidence="6 16" id="KW-0808">Transferase</keyword>
<keyword evidence="9 16" id="KW-0227">DNA damage</keyword>
<evidence type="ECO:0000256" key="4">
    <source>
        <dbReference type="ARBA" id="ARBA00022490"/>
    </source>
</evidence>
<dbReference type="GO" id="GO:0032259">
    <property type="term" value="P:methylation"/>
    <property type="evidence" value="ECO:0007669"/>
    <property type="project" value="UniProtKB-KW"/>
</dbReference>
<dbReference type="Gene3D" id="3.30.160.70">
    <property type="entry name" value="Methylated DNA-protein cysteine methyltransferase domain"/>
    <property type="match status" value="1"/>
</dbReference>
<dbReference type="Gene3D" id="3.30.70.20">
    <property type="match status" value="1"/>
</dbReference>
<comment type="function">
    <text evidence="16">Involved in the cellular defense against the biological effects of O6-methylguanine (O6-MeG) and O4-methylthymine (O4-MeT) in DNA. Repairs the methylated nucleobase in DNA by stoichiometrically transferring the methyl group to a cysteine residue in the enzyme. This is a suicide reaction: the enzyme is irreversibly inactivated.</text>
</comment>
<dbReference type="InterPro" id="IPR023546">
    <property type="entry name" value="MGMT"/>
</dbReference>
<keyword evidence="4 16" id="KW-0963">Cytoplasm</keyword>
<dbReference type="PANTHER" id="PTHR30002:SF4">
    <property type="entry name" value="EPOXYQUEUOSINE REDUCTASE"/>
    <property type="match status" value="1"/>
</dbReference>
<dbReference type="Pfam" id="PF01035">
    <property type="entry name" value="DNA_binding_1"/>
    <property type="match status" value="1"/>
</dbReference>
<dbReference type="HAMAP" id="MF_00772">
    <property type="entry name" value="OGT"/>
    <property type="match status" value="1"/>
</dbReference>
<keyword evidence="14 16" id="KW-0234">DNA repair</keyword>
<feature type="compositionally biased region" description="Basic and acidic residues" evidence="17">
    <location>
        <begin position="405"/>
        <end position="414"/>
    </location>
</feature>
<dbReference type="InterPro" id="IPR014048">
    <property type="entry name" value="MethylDNA_cys_MeTrfase_DNA-bd"/>
</dbReference>
<dbReference type="EMBL" id="BCNV01000008">
    <property type="protein sequence ID" value="GAS85267.1"/>
    <property type="molecule type" value="Genomic_DNA"/>
</dbReference>
<dbReference type="Gene3D" id="1.25.10.10">
    <property type="entry name" value="Leucine-rich Repeat Variant"/>
    <property type="match status" value="1"/>
</dbReference>
<evidence type="ECO:0000256" key="13">
    <source>
        <dbReference type="ARBA" id="ARBA00023014"/>
    </source>
</evidence>
<comment type="similarity">
    <text evidence="2 16">Belongs to the MGMT family.</text>
</comment>
<dbReference type="NCBIfam" id="TIGR00276">
    <property type="entry name" value="tRNA epoxyqueuosine(34) reductase QueG"/>
    <property type="match status" value="1"/>
</dbReference>
<feature type="compositionally biased region" description="Polar residues" evidence="17">
    <location>
        <begin position="389"/>
        <end position="401"/>
    </location>
</feature>
<dbReference type="SUPFAM" id="SSF48371">
    <property type="entry name" value="ARM repeat"/>
    <property type="match status" value="1"/>
</dbReference>
<feature type="active site" description="Nucleophile; methyl group acceptor" evidence="16">
    <location>
        <position position="597"/>
    </location>
</feature>
<comment type="subcellular location">
    <subcellularLocation>
        <location evidence="16">Cytoplasm</location>
    </subcellularLocation>
</comment>
<evidence type="ECO:0000256" key="1">
    <source>
        <dbReference type="ARBA" id="ARBA00001286"/>
    </source>
</evidence>
<dbReference type="RefSeq" id="WP_062837630.1">
    <property type="nucleotide sequence ID" value="NZ_BCNV01000008.1"/>
</dbReference>
<name>A0A100VSJ2_PAEAM</name>
<dbReference type="SUPFAM" id="SSF53155">
    <property type="entry name" value="Methylated DNA-protein cysteine methyltransferase domain"/>
    <property type="match status" value="1"/>
</dbReference>
<dbReference type="AlphaFoldDB" id="A0A100VSJ2"/>
<organism evidence="19 20">
    <name type="scientific">Paenibacillus amylolyticus</name>
    <dbReference type="NCBI Taxonomy" id="1451"/>
    <lineage>
        <taxon>Bacteria</taxon>
        <taxon>Bacillati</taxon>
        <taxon>Bacillota</taxon>
        <taxon>Bacilli</taxon>
        <taxon>Bacillales</taxon>
        <taxon>Paenibacillaceae</taxon>
        <taxon>Paenibacillus</taxon>
    </lineage>
</organism>
<dbReference type="InterPro" id="IPR016024">
    <property type="entry name" value="ARM-type_fold"/>
</dbReference>
<dbReference type="Gene3D" id="1.10.10.10">
    <property type="entry name" value="Winged helix-like DNA-binding domain superfamily/Winged helix DNA-binding domain"/>
    <property type="match status" value="1"/>
</dbReference>
<keyword evidence="8" id="KW-0479">Metal-binding</keyword>
<comment type="catalytic activity">
    <reaction evidence="1 16">
        <text>a 4-O-methyl-thymidine in DNA + L-cysteinyl-[protein] = a thymidine in DNA + S-methyl-L-cysteinyl-[protein]</text>
        <dbReference type="Rhea" id="RHEA:53428"/>
        <dbReference type="Rhea" id="RHEA-COMP:10131"/>
        <dbReference type="Rhea" id="RHEA-COMP:10132"/>
        <dbReference type="Rhea" id="RHEA-COMP:13555"/>
        <dbReference type="Rhea" id="RHEA-COMP:13556"/>
        <dbReference type="ChEBI" id="CHEBI:29950"/>
        <dbReference type="ChEBI" id="CHEBI:82612"/>
        <dbReference type="ChEBI" id="CHEBI:137386"/>
        <dbReference type="ChEBI" id="CHEBI:137387"/>
        <dbReference type="EC" id="2.1.1.63"/>
    </reaction>
</comment>
<keyword evidence="7" id="KW-0819">tRNA processing</keyword>
<dbReference type="FunFam" id="3.30.70.20:FF:000037">
    <property type="entry name" value="Epoxyqueuosine reductase"/>
    <property type="match status" value="1"/>
</dbReference>
<evidence type="ECO:0000256" key="15">
    <source>
        <dbReference type="ARBA" id="ARBA00049348"/>
    </source>
</evidence>
<dbReference type="NCBIfam" id="TIGR00589">
    <property type="entry name" value="ogt"/>
    <property type="match status" value="1"/>
</dbReference>
<evidence type="ECO:0000256" key="5">
    <source>
        <dbReference type="ARBA" id="ARBA00022603"/>
    </source>
</evidence>
<dbReference type="FunFam" id="1.10.10.10:FF:000214">
    <property type="entry name" value="Methylated-DNA--protein-cysteine methyltransferase"/>
    <property type="match status" value="1"/>
</dbReference>
<evidence type="ECO:0000313" key="19">
    <source>
        <dbReference type="EMBL" id="GAS85267.1"/>
    </source>
</evidence>
<evidence type="ECO:0000256" key="11">
    <source>
        <dbReference type="ARBA" id="ARBA00023002"/>
    </source>
</evidence>
<dbReference type="InterPro" id="IPR013542">
    <property type="entry name" value="QueG_DUF1730"/>
</dbReference>
<protein>
    <recommendedName>
        <fullName evidence="16">Methylated-DNA--protein-cysteine methyltransferase</fullName>
        <ecNumber evidence="16">2.1.1.63</ecNumber>
    </recommendedName>
    <alternativeName>
        <fullName evidence="16">6-O-methylguanine-DNA methyltransferase</fullName>
        <shortName evidence="16">MGMT</shortName>
    </alternativeName>
    <alternativeName>
        <fullName evidence="16">O-6-methylguanine-DNA-alkyltransferase</fullName>
    </alternativeName>
</protein>
<dbReference type="Pfam" id="PF13646">
    <property type="entry name" value="HEAT_2"/>
    <property type="match status" value="1"/>
</dbReference>
<keyword evidence="13" id="KW-0411">Iron-sulfur</keyword>
<evidence type="ECO:0000256" key="12">
    <source>
        <dbReference type="ARBA" id="ARBA00023004"/>
    </source>
</evidence>
<dbReference type="InterPro" id="IPR036217">
    <property type="entry name" value="MethylDNA_cys_MeTrfase_DNAb"/>
</dbReference>
<dbReference type="SUPFAM" id="SSF46767">
    <property type="entry name" value="Methylated DNA-protein cysteine methyltransferase, C-terminal domain"/>
    <property type="match status" value="1"/>
</dbReference>
<dbReference type="InterPro" id="IPR036631">
    <property type="entry name" value="MGMT_N_sf"/>
</dbReference>
<evidence type="ECO:0000256" key="10">
    <source>
        <dbReference type="ARBA" id="ARBA00022785"/>
    </source>
</evidence>
<evidence type="ECO:0000259" key="18">
    <source>
        <dbReference type="PROSITE" id="PS51379"/>
    </source>
</evidence>
<reference evidence="20" key="2">
    <citation type="submission" date="2016-01" db="EMBL/GenBank/DDBJ databases">
        <title>Draft Genome Sequence of Paenibacillus amylolyticus Heshi-A3 that Was Isolated from Fermented Rice Bran with Aging Salted Mackerel, Which Was Named Heshiko as Traditional Fermented Seafood in Japan.</title>
        <authorList>
            <person name="Akuzawa S."/>
            <person name="Nakagawa J."/>
            <person name="Kanekatsu T."/>
            <person name="Kubota E."/>
            <person name="Ohtake R."/>
            <person name="Suzuki T."/>
            <person name="Kanesaki Y."/>
        </authorList>
    </citation>
    <scope>NUCLEOTIDE SEQUENCE [LARGE SCALE GENOMIC DNA]</scope>
    <source>
        <strain evidence="20">Heshi-A3</strain>
    </source>
</reference>
<dbReference type="InterPro" id="IPR017900">
    <property type="entry name" value="4Fe4S_Fe_S_CS"/>
</dbReference>
<evidence type="ECO:0000256" key="16">
    <source>
        <dbReference type="HAMAP-Rule" id="MF_00772"/>
    </source>
</evidence>
<dbReference type="SMART" id="SM00567">
    <property type="entry name" value="EZ_HEAT"/>
    <property type="match status" value="2"/>
</dbReference>
<dbReference type="GO" id="GO:0008616">
    <property type="term" value="P:tRNA queuosine(34) biosynthetic process"/>
    <property type="evidence" value="ECO:0007669"/>
    <property type="project" value="UniProtKB-KW"/>
</dbReference>
<keyword evidence="10" id="KW-0671">Queuosine biosynthesis</keyword>
<feature type="domain" description="4Fe-4S ferredoxin-type" evidence="18">
    <location>
        <begin position="190"/>
        <end position="220"/>
    </location>
</feature>
<keyword evidence="12" id="KW-0408">Iron</keyword>
<dbReference type="GO" id="GO:0003908">
    <property type="term" value="F:methylated-DNA-[protein]-cysteine S-methyltransferase activity"/>
    <property type="evidence" value="ECO:0007669"/>
    <property type="project" value="UniProtKB-UniRule"/>
</dbReference>
<evidence type="ECO:0000256" key="3">
    <source>
        <dbReference type="ARBA" id="ARBA00022485"/>
    </source>
</evidence>
<dbReference type="InterPro" id="IPR008332">
    <property type="entry name" value="MethylG_MeTrfase_N"/>
</dbReference>
<reference evidence="19 20" key="1">
    <citation type="journal article" date="2016" name="Genome Announc.">
        <title>Draft Genome Sequence of Paenibacillus amylolyticus Heshi-A3, Isolated from Fermented Rice Bran in a Japanese Fermented Seafood Dish.</title>
        <authorList>
            <person name="Akuzawa S."/>
            <person name="Nagaoka J."/>
            <person name="Kanekatsu M."/>
            <person name="Kubota E."/>
            <person name="Ohtake R."/>
            <person name="Suzuki T."/>
            <person name="Kanesaki Y."/>
        </authorList>
    </citation>
    <scope>NUCLEOTIDE SEQUENCE [LARGE SCALE GENOMIC DNA]</scope>
    <source>
        <strain evidence="19 20">Heshi-A3</strain>
    </source>
</reference>
<feature type="region of interest" description="Disordered" evidence="17">
    <location>
        <begin position="384"/>
        <end position="416"/>
    </location>
</feature>
<evidence type="ECO:0000313" key="20">
    <source>
        <dbReference type="Proteomes" id="UP000069697"/>
    </source>
</evidence>
<evidence type="ECO:0000256" key="2">
    <source>
        <dbReference type="ARBA" id="ARBA00008711"/>
    </source>
</evidence>
<dbReference type="InterPro" id="IPR036388">
    <property type="entry name" value="WH-like_DNA-bd_sf"/>
</dbReference>
<dbReference type="CDD" id="cd06445">
    <property type="entry name" value="ATase"/>
    <property type="match status" value="1"/>
</dbReference>
<dbReference type="PROSITE" id="PS00198">
    <property type="entry name" value="4FE4S_FER_1"/>
    <property type="match status" value="1"/>
</dbReference>
<evidence type="ECO:0000256" key="14">
    <source>
        <dbReference type="ARBA" id="ARBA00023204"/>
    </source>
</evidence>
<comment type="caution">
    <text evidence="19">The sequence shown here is derived from an EMBL/GenBank/DDBJ whole genome shotgun (WGS) entry which is preliminary data.</text>
</comment>
<dbReference type="GO" id="GO:0052693">
    <property type="term" value="F:epoxyqueuosine reductase activity"/>
    <property type="evidence" value="ECO:0007669"/>
    <property type="project" value="TreeGrafter"/>
</dbReference>
<keyword evidence="5 16" id="KW-0489">Methyltransferase</keyword>
<dbReference type="Pfam" id="PF13484">
    <property type="entry name" value="Fer4_16"/>
    <property type="match status" value="1"/>
</dbReference>
<proteinExistence type="inferred from homology"/>
<evidence type="ECO:0000256" key="17">
    <source>
        <dbReference type="SAM" id="MobiDB-lite"/>
    </source>
</evidence>
<dbReference type="Pfam" id="PF08331">
    <property type="entry name" value="QueG_DUF1730"/>
    <property type="match status" value="1"/>
</dbReference>
<dbReference type="InterPro" id="IPR004453">
    <property type="entry name" value="QueG"/>
</dbReference>
<evidence type="ECO:0000256" key="8">
    <source>
        <dbReference type="ARBA" id="ARBA00022723"/>
    </source>
</evidence>
<keyword evidence="3" id="KW-0004">4Fe-4S</keyword>
<evidence type="ECO:0000256" key="9">
    <source>
        <dbReference type="ARBA" id="ARBA00022763"/>
    </source>
</evidence>
<keyword evidence="11" id="KW-0560">Oxidoreductase</keyword>
<dbReference type="GO" id="GO:0006307">
    <property type="term" value="P:DNA alkylation repair"/>
    <property type="evidence" value="ECO:0007669"/>
    <property type="project" value="UniProtKB-UniRule"/>
</dbReference>